<evidence type="ECO:0000256" key="3">
    <source>
        <dbReference type="ARBA" id="ARBA00023163"/>
    </source>
</evidence>
<dbReference type="Pfam" id="PF12802">
    <property type="entry name" value="MarR_2"/>
    <property type="match status" value="1"/>
</dbReference>
<dbReference type="PANTHER" id="PTHR42756:SF1">
    <property type="entry name" value="TRANSCRIPTIONAL REPRESSOR OF EMRAB OPERON"/>
    <property type="match status" value="1"/>
</dbReference>
<dbReference type="PRINTS" id="PR00598">
    <property type="entry name" value="HTHMARR"/>
</dbReference>
<keyword evidence="1" id="KW-0805">Transcription regulation</keyword>
<name>A0AA41U819_9ACTN</name>
<keyword evidence="6" id="KW-1185">Reference proteome</keyword>
<organism evidence="5 6">
    <name type="scientific">Yinghuangia soli</name>
    <dbReference type="NCBI Taxonomy" id="2908204"/>
    <lineage>
        <taxon>Bacteria</taxon>
        <taxon>Bacillati</taxon>
        <taxon>Actinomycetota</taxon>
        <taxon>Actinomycetes</taxon>
        <taxon>Kitasatosporales</taxon>
        <taxon>Streptomycetaceae</taxon>
        <taxon>Yinghuangia</taxon>
    </lineage>
</organism>
<evidence type="ECO:0000256" key="1">
    <source>
        <dbReference type="ARBA" id="ARBA00023015"/>
    </source>
</evidence>
<dbReference type="AlphaFoldDB" id="A0AA41U819"/>
<gene>
    <name evidence="5" type="ORF">LZ495_35375</name>
</gene>
<evidence type="ECO:0000313" key="6">
    <source>
        <dbReference type="Proteomes" id="UP001165378"/>
    </source>
</evidence>
<evidence type="ECO:0000259" key="4">
    <source>
        <dbReference type="PROSITE" id="PS50995"/>
    </source>
</evidence>
<dbReference type="Gene3D" id="1.10.10.10">
    <property type="entry name" value="Winged helix-like DNA-binding domain superfamily/Winged helix DNA-binding domain"/>
    <property type="match status" value="1"/>
</dbReference>
<dbReference type="InterPro" id="IPR036388">
    <property type="entry name" value="WH-like_DNA-bd_sf"/>
</dbReference>
<accession>A0AA41U819</accession>
<dbReference type="RefSeq" id="WP_235057247.1">
    <property type="nucleotide sequence ID" value="NZ_JAKFHA010000034.1"/>
</dbReference>
<dbReference type="SMART" id="SM00347">
    <property type="entry name" value="HTH_MARR"/>
    <property type="match status" value="1"/>
</dbReference>
<protein>
    <submittedName>
        <fullName evidence="5">MarR family winged helix-turn-helix transcriptional regulator</fullName>
    </submittedName>
</protein>
<dbReference type="InterPro" id="IPR000835">
    <property type="entry name" value="HTH_MarR-typ"/>
</dbReference>
<keyword evidence="2" id="KW-0238">DNA-binding</keyword>
<dbReference type="Proteomes" id="UP001165378">
    <property type="component" value="Unassembled WGS sequence"/>
</dbReference>
<dbReference type="GO" id="GO:0003677">
    <property type="term" value="F:DNA binding"/>
    <property type="evidence" value="ECO:0007669"/>
    <property type="project" value="UniProtKB-KW"/>
</dbReference>
<evidence type="ECO:0000313" key="5">
    <source>
        <dbReference type="EMBL" id="MCF2532469.1"/>
    </source>
</evidence>
<dbReference type="GO" id="GO:0003700">
    <property type="term" value="F:DNA-binding transcription factor activity"/>
    <property type="evidence" value="ECO:0007669"/>
    <property type="project" value="InterPro"/>
</dbReference>
<comment type="caution">
    <text evidence="5">The sequence shown here is derived from an EMBL/GenBank/DDBJ whole genome shotgun (WGS) entry which is preliminary data.</text>
</comment>
<evidence type="ECO:0000256" key="2">
    <source>
        <dbReference type="ARBA" id="ARBA00023125"/>
    </source>
</evidence>
<dbReference type="PANTHER" id="PTHR42756">
    <property type="entry name" value="TRANSCRIPTIONAL REGULATOR, MARR"/>
    <property type="match status" value="1"/>
</dbReference>
<dbReference type="PROSITE" id="PS50995">
    <property type="entry name" value="HTH_MARR_2"/>
    <property type="match status" value="1"/>
</dbReference>
<dbReference type="SUPFAM" id="SSF46785">
    <property type="entry name" value="Winged helix' DNA-binding domain"/>
    <property type="match status" value="1"/>
</dbReference>
<sequence>MAQQIPMRARTGYRLVKLAELLLALGDQTLAPLGVRTKHIHVLETLIADETLSQQDVSRSMGIDPNVLVGVLDELESQGLAERRRNPQDRRRHVILVTDAGRALAAESARLLDAAESDFLAAVSAADRKVLHSATDKLLTAHKPNWASDDC</sequence>
<feature type="domain" description="HTH marR-type" evidence="4">
    <location>
        <begin position="8"/>
        <end position="140"/>
    </location>
</feature>
<dbReference type="EMBL" id="JAKFHA010000034">
    <property type="protein sequence ID" value="MCF2532469.1"/>
    <property type="molecule type" value="Genomic_DNA"/>
</dbReference>
<keyword evidence="3" id="KW-0804">Transcription</keyword>
<reference evidence="5" key="1">
    <citation type="submission" date="2022-01" db="EMBL/GenBank/DDBJ databases">
        <title>Genome-Based Taxonomic Classification of the Phylum Actinobacteria.</title>
        <authorList>
            <person name="Gao Y."/>
        </authorList>
    </citation>
    <scope>NUCLEOTIDE SEQUENCE</scope>
    <source>
        <strain evidence="5">KLBMP 8922</strain>
    </source>
</reference>
<dbReference type="InterPro" id="IPR036390">
    <property type="entry name" value="WH_DNA-bd_sf"/>
</dbReference>
<proteinExistence type="predicted"/>